<name>A0A8S1F180_9PELO</name>
<dbReference type="EMBL" id="CADEPM010000005">
    <property type="protein sequence ID" value="CAB3406220.1"/>
    <property type="molecule type" value="Genomic_DNA"/>
</dbReference>
<organism evidence="2 3">
    <name type="scientific">Caenorhabditis bovis</name>
    <dbReference type="NCBI Taxonomy" id="2654633"/>
    <lineage>
        <taxon>Eukaryota</taxon>
        <taxon>Metazoa</taxon>
        <taxon>Ecdysozoa</taxon>
        <taxon>Nematoda</taxon>
        <taxon>Chromadorea</taxon>
        <taxon>Rhabditida</taxon>
        <taxon>Rhabditina</taxon>
        <taxon>Rhabditomorpha</taxon>
        <taxon>Rhabditoidea</taxon>
        <taxon>Rhabditidae</taxon>
        <taxon>Peloderinae</taxon>
        <taxon>Caenorhabditis</taxon>
    </lineage>
</organism>
<reference evidence="2 3" key="1">
    <citation type="submission" date="2020-04" db="EMBL/GenBank/DDBJ databases">
        <authorList>
            <person name="Laetsch R D."/>
            <person name="Stevens L."/>
            <person name="Kumar S."/>
            <person name="Blaxter L. M."/>
        </authorList>
    </citation>
    <scope>NUCLEOTIDE SEQUENCE [LARGE SCALE GENOMIC DNA]</scope>
</reference>
<accession>A0A8S1F180</accession>
<evidence type="ECO:0000313" key="2">
    <source>
        <dbReference type="EMBL" id="CAB3406220.1"/>
    </source>
</evidence>
<comment type="caution">
    <text evidence="2">The sequence shown here is derived from an EMBL/GenBank/DDBJ whole genome shotgun (WGS) entry which is preliminary data.</text>
</comment>
<feature type="domain" description="SRR1-like" evidence="1">
    <location>
        <begin position="62"/>
        <end position="199"/>
    </location>
</feature>
<dbReference type="Proteomes" id="UP000494206">
    <property type="component" value="Unassembled WGS sequence"/>
</dbReference>
<dbReference type="AlphaFoldDB" id="A0A8S1F180"/>
<evidence type="ECO:0000259" key="1">
    <source>
        <dbReference type="Pfam" id="PF07985"/>
    </source>
</evidence>
<evidence type="ECO:0000313" key="3">
    <source>
        <dbReference type="Proteomes" id="UP000494206"/>
    </source>
</evidence>
<sequence>MEDDGFTLVTKRKSNKSKYTKTPSGKHIRADGNLEDIENAMQQANRNIRDSGICDWLLKRIQMPRKVFVMGNGHFDGIHEPGAHQLAMSIELASRSNAEIIFQDPVCTIFENKWLESKAIEIRTDLDAKIRCDESTLFVIIHGQHEILNEFFEFNFEHNLLNNATIIGNNYKSCNWELTQNKADFQFIDRFFNSAMITPIDCGFSTTSSSTSFKFEFASGVIVFVLGVSVVGNVEIGVEVVEG</sequence>
<keyword evidence="3" id="KW-1185">Reference proteome</keyword>
<gene>
    <name evidence="2" type="ORF">CBOVIS_LOCUS8322</name>
</gene>
<protein>
    <recommendedName>
        <fullName evidence="1">SRR1-like domain-containing protein</fullName>
    </recommendedName>
</protein>
<dbReference type="OrthoDB" id="551431at2759"/>
<proteinExistence type="predicted"/>
<dbReference type="Pfam" id="PF07985">
    <property type="entry name" value="SRR1"/>
    <property type="match status" value="1"/>
</dbReference>
<dbReference type="InterPro" id="IPR012942">
    <property type="entry name" value="SRR1-like"/>
</dbReference>